<protein>
    <submittedName>
        <fullName evidence="3">Uncharacterized protein</fullName>
    </submittedName>
</protein>
<feature type="transmembrane region" description="Helical" evidence="2">
    <location>
        <begin position="110"/>
        <end position="133"/>
    </location>
</feature>
<keyword evidence="2" id="KW-0472">Membrane</keyword>
<gene>
    <name evidence="3" type="ORF">P5G50_09105</name>
</gene>
<accession>A0ABT8KAY3</accession>
<feature type="compositionally biased region" description="Low complexity" evidence="1">
    <location>
        <begin position="11"/>
        <end position="27"/>
    </location>
</feature>
<evidence type="ECO:0000256" key="2">
    <source>
        <dbReference type="SAM" id="Phobius"/>
    </source>
</evidence>
<dbReference type="Proteomes" id="UP001174208">
    <property type="component" value="Unassembled WGS sequence"/>
</dbReference>
<feature type="region of interest" description="Disordered" evidence="1">
    <location>
        <begin position="1"/>
        <end position="35"/>
    </location>
</feature>
<comment type="caution">
    <text evidence="3">The sequence shown here is derived from an EMBL/GenBank/DDBJ whole genome shotgun (WGS) entry which is preliminary data.</text>
</comment>
<proteinExistence type="predicted"/>
<dbReference type="RefSeq" id="WP_301210794.1">
    <property type="nucleotide sequence ID" value="NZ_JAROCF010000001.1"/>
</dbReference>
<evidence type="ECO:0000313" key="3">
    <source>
        <dbReference type="EMBL" id="MDN4614610.1"/>
    </source>
</evidence>
<evidence type="ECO:0000256" key="1">
    <source>
        <dbReference type="SAM" id="MobiDB-lite"/>
    </source>
</evidence>
<evidence type="ECO:0000313" key="4">
    <source>
        <dbReference type="Proteomes" id="UP001174208"/>
    </source>
</evidence>
<organism evidence="3 4">
    <name type="scientific">Leifsonia williamsii</name>
    <dbReference type="NCBI Taxonomy" id="3035919"/>
    <lineage>
        <taxon>Bacteria</taxon>
        <taxon>Bacillati</taxon>
        <taxon>Actinomycetota</taxon>
        <taxon>Actinomycetes</taxon>
        <taxon>Micrococcales</taxon>
        <taxon>Microbacteriaceae</taxon>
        <taxon>Leifsonia</taxon>
    </lineage>
</organism>
<keyword evidence="2" id="KW-1133">Transmembrane helix</keyword>
<keyword evidence="2" id="KW-0812">Transmembrane</keyword>
<dbReference type="EMBL" id="JAROCF010000001">
    <property type="protein sequence ID" value="MDN4614610.1"/>
    <property type="molecule type" value="Genomic_DNA"/>
</dbReference>
<reference evidence="3" key="1">
    <citation type="submission" date="2023-06" db="EMBL/GenBank/DDBJ databases">
        <title>MT1 and MT2 Draft Genomes of Novel Species.</title>
        <authorList>
            <person name="Venkateswaran K."/>
        </authorList>
    </citation>
    <scope>NUCLEOTIDE SEQUENCE</scope>
    <source>
        <strain evidence="3">F6_8S_P_1B</strain>
    </source>
</reference>
<name>A0ABT8KAY3_9MICO</name>
<sequence>MTALQPDAKTTKTTSTAAATAPAAPAAELSSDDTERVSWYSPVEGMWVASTPSDYLGMVDRNHDGFVATDGCGRDLGVHETLEEARLAVYREWADPTSTDEPFQNWAKRIATITAVMVGAPALAAALVGAALLR</sequence>
<keyword evidence="4" id="KW-1185">Reference proteome</keyword>